<accession>A0A382ZF41</accession>
<feature type="non-terminal residue" evidence="1">
    <location>
        <position position="1"/>
    </location>
</feature>
<sequence length="258" mass="26582">VGVGISGDTANGGELPAGTGVLATIYFEPSVTDIESCLSNAVIAYSGGIDYPVSYDAECVNIPSCLDECGVCNGPGPTVECANGTFACTEDDCTIDYCLELHSGANLKSFYALPEDASVTNMMSSLGENATGVIGEGVAANYHPSLGWMGSLSTMNPTSGYWIIIDEADDLCIDDGIPTDPAIEYTLHSGANLISFPLEGSAFIADALPDDMEALVTGIIGEGVAANYHPSLGWMGSLSAFSGGSGYWMLTSEAISFS</sequence>
<dbReference type="AlphaFoldDB" id="A0A382ZF41"/>
<reference evidence="1" key="1">
    <citation type="submission" date="2018-05" db="EMBL/GenBank/DDBJ databases">
        <authorList>
            <person name="Lanie J.A."/>
            <person name="Ng W.-L."/>
            <person name="Kazmierczak K.M."/>
            <person name="Andrzejewski T.M."/>
            <person name="Davidsen T.M."/>
            <person name="Wayne K.J."/>
            <person name="Tettelin H."/>
            <person name="Glass J.I."/>
            <person name="Rusch D."/>
            <person name="Podicherti R."/>
            <person name="Tsui H.-C.T."/>
            <person name="Winkler M.E."/>
        </authorList>
    </citation>
    <scope>NUCLEOTIDE SEQUENCE</scope>
</reference>
<evidence type="ECO:0000313" key="1">
    <source>
        <dbReference type="EMBL" id="SVD93920.1"/>
    </source>
</evidence>
<organism evidence="1">
    <name type="scientific">marine metagenome</name>
    <dbReference type="NCBI Taxonomy" id="408172"/>
    <lineage>
        <taxon>unclassified sequences</taxon>
        <taxon>metagenomes</taxon>
        <taxon>ecological metagenomes</taxon>
    </lineage>
</organism>
<feature type="non-terminal residue" evidence="1">
    <location>
        <position position="258"/>
    </location>
</feature>
<protein>
    <submittedName>
        <fullName evidence="1">Uncharacterized protein</fullName>
    </submittedName>
</protein>
<name>A0A382ZF41_9ZZZZ</name>
<gene>
    <name evidence="1" type="ORF">METZ01_LOCUS446774</name>
</gene>
<dbReference type="EMBL" id="UINC01183256">
    <property type="protein sequence ID" value="SVD93920.1"/>
    <property type="molecule type" value="Genomic_DNA"/>
</dbReference>
<proteinExistence type="predicted"/>